<accession>A0ABR3U163</accession>
<dbReference type="InterPro" id="IPR007274">
    <property type="entry name" value="Cop_transporter"/>
</dbReference>
<evidence type="ECO:0000256" key="6">
    <source>
        <dbReference type="RuleBase" id="RU367022"/>
    </source>
</evidence>
<protein>
    <recommendedName>
        <fullName evidence="6">Copper transport protein</fullName>
    </recommendedName>
</protein>
<evidence type="ECO:0000313" key="8">
    <source>
        <dbReference type="EMBL" id="KAL1649287.1"/>
    </source>
</evidence>
<keyword evidence="6" id="KW-0406">Ion transport</keyword>
<evidence type="ECO:0000256" key="1">
    <source>
        <dbReference type="ARBA" id="ARBA00004141"/>
    </source>
</evidence>
<evidence type="ECO:0000256" key="5">
    <source>
        <dbReference type="ARBA" id="ARBA00023136"/>
    </source>
</evidence>
<keyword evidence="6" id="KW-0186">Copper</keyword>
<comment type="subcellular location">
    <subcellularLocation>
        <location evidence="1 6">Membrane</location>
        <topology evidence="1 6">Multi-pass membrane protein</topology>
    </subcellularLocation>
</comment>
<reference evidence="8 9" key="1">
    <citation type="journal article" date="2023" name="Plant Dis.">
        <title>First Report of Diplodia intermedia Causing Canker and Dieback Diseases on Apple Trees in Canada.</title>
        <authorList>
            <person name="Ellouze W."/>
            <person name="Ilyukhin E."/>
            <person name="Sulman M."/>
            <person name="Ali S."/>
        </authorList>
    </citation>
    <scope>NUCLEOTIDE SEQUENCE [LARGE SCALE GENOMIC DNA]</scope>
    <source>
        <strain evidence="8 9">M45-28</strain>
    </source>
</reference>
<dbReference type="EMBL" id="JAKEKT020000007">
    <property type="protein sequence ID" value="KAL1649287.1"/>
    <property type="molecule type" value="Genomic_DNA"/>
</dbReference>
<comment type="similarity">
    <text evidence="2 6">Belongs to the copper transporter (Ctr) (TC 1.A.56) family. SLC31A subfamily.</text>
</comment>
<keyword evidence="4 6" id="KW-1133">Transmembrane helix</keyword>
<evidence type="ECO:0000313" key="9">
    <source>
        <dbReference type="Proteomes" id="UP001521184"/>
    </source>
</evidence>
<evidence type="ECO:0000256" key="2">
    <source>
        <dbReference type="ARBA" id="ARBA00006921"/>
    </source>
</evidence>
<keyword evidence="5 6" id="KW-0472">Membrane</keyword>
<evidence type="ECO:0000256" key="4">
    <source>
        <dbReference type="ARBA" id="ARBA00022989"/>
    </source>
</evidence>
<dbReference type="PANTHER" id="PTHR12483:SF73">
    <property type="entry name" value="COPPER TRANSPORT PROTEIN CTR3"/>
    <property type="match status" value="1"/>
</dbReference>
<keyword evidence="9" id="KW-1185">Reference proteome</keyword>
<feature type="compositionally biased region" description="Pro residues" evidence="7">
    <location>
        <begin position="108"/>
        <end position="118"/>
    </location>
</feature>
<evidence type="ECO:0000256" key="7">
    <source>
        <dbReference type="SAM" id="MobiDB-lite"/>
    </source>
</evidence>
<feature type="transmembrane region" description="Helical" evidence="6">
    <location>
        <begin position="169"/>
        <end position="189"/>
    </location>
</feature>
<feature type="transmembrane region" description="Helical" evidence="6">
    <location>
        <begin position="195"/>
        <end position="216"/>
    </location>
</feature>
<comment type="caution">
    <text evidence="8">The sequence shown here is derived from an EMBL/GenBank/DDBJ whole genome shotgun (WGS) entry which is preliminary data.</text>
</comment>
<feature type="region of interest" description="Disordered" evidence="7">
    <location>
        <begin position="97"/>
        <end position="141"/>
    </location>
</feature>
<keyword evidence="3 6" id="KW-0812">Transmembrane</keyword>
<dbReference type="Pfam" id="PF04145">
    <property type="entry name" value="Ctr"/>
    <property type="match status" value="1"/>
</dbReference>
<organism evidence="8 9">
    <name type="scientific">Diplodia intermedia</name>
    <dbReference type="NCBI Taxonomy" id="856260"/>
    <lineage>
        <taxon>Eukaryota</taxon>
        <taxon>Fungi</taxon>
        <taxon>Dikarya</taxon>
        <taxon>Ascomycota</taxon>
        <taxon>Pezizomycotina</taxon>
        <taxon>Dothideomycetes</taxon>
        <taxon>Dothideomycetes incertae sedis</taxon>
        <taxon>Botryosphaeriales</taxon>
        <taxon>Botryosphaeriaceae</taxon>
        <taxon>Diplodia</taxon>
    </lineage>
</organism>
<keyword evidence="6" id="KW-0187">Copper transport</keyword>
<name>A0ABR3U163_9PEZI</name>
<gene>
    <name evidence="8" type="primary">CTR3</name>
    <name evidence="8" type="ORF">SLS58_001862</name>
</gene>
<evidence type="ECO:0000256" key="3">
    <source>
        <dbReference type="ARBA" id="ARBA00022692"/>
    </source>
</evidence>
<keyword evidence="6" id="KW-0813">Transport</keyword>
<sequence>MLPAPPGSANLLGSPWTMVENVQAKDMDLKGPCTNKLLTNHTGFLTESWHITSKGMFAGSCIGVILMVMLLEFLRRAAKEYDRLLLRQHQRAIFAEVSSSGSSSPQRTPAPAPAPEPAPVSCCDNTDSIESEKNESSKPSAAAITTAARTAPFPRRTTTRFRPNVMQQAIRALLHLLQFALAYFVMLLAMYYNGYLIICIFIGAFLGAFIFSWESVEVAVASGM</sequence>
<dbReference type="PANTHER" id="PTHR12483">
    <property type="entry name" value="SOLUTE CARRIER FAMILY 31 COPPER TRANSPORTERS"/>
    <property type="match status" value="1"/>
</dbReference>
<dbReference type="Proteomes" id="UP001521184">
    <property type="component" value="Unassembled WGS sequence"/>
</dbReference>
<proteinExistence type="inferred from homology"/>
<feature type="transmembrane region" description="Helical" evidence="6">
    <location>
        <begin position="55"/>
        <end position="74"/>
    </location>
</feature>